<reference evidence="1 2" key="1">
    <citation type="journal article" date="2017" name="Nat. Commun.">
        <title>Genome assembly with in vitro proximity ligation data and whole-genome triplication in lettuce.</title>
        <authorList>
            <person name="Reyes-Chin-Wo S."/>
            <person name="Wang Z."/>
            <person name="Yang X."/>
            <person name="Kozik A."/>
            <person name="Arikit S."/>
            <person name="Song C."/>
            <person name="Xia L."/>
            <person name="Froenicke L."/>
            <person name="Lavelle D.O."/>
            <person name="Truco M.J."/>
            <person name="Xia R."/>
            <person name="Zhu S."/>
            <person name="Xu C."/>
            <person name="Xu H."/>
            <person name="Xu X."/>
            <person name="Cox K."/>
            <person name="Korf I."/>
            <person name="Meyers B.C."/>
            <person name="Michelmore R.W."/>
        </authorList>
    </citation>
    <scope>NUCLEOTIDE SEQUENCE [LARGE SCALE GENOMIC DNA]</scope>
    <source>
        <strain evidence="2">cv. Salinas</strain>
        <tissue evidence="1">Seedlings</tissue>
    </source>
</reference>
<dbReference type="EMBL" id="NBSK02000003">
    <property type="protein sequence ID" value="KAJ0215067.1"/>
    <property type="molecule type" value="Genomic_DNA"/>
</dbReference>
<dbReference type="Proteomes" id="UP000235145">
    <property type="component" value="Unassembled WGS sequence"/>
</dbReference>
<sequence length="97" mass="11449">MEKVLVIRVNAFRSMMHDKMMVGIFSHSTAVRELRKDLPCIPTNACVMFPTSYRHMITIHAFEYLLDRQLIEFADRRHNRSIEFRAVKLLISSSELH</sequence>
<keyword evidence="2" id="KW-1185">Reference proteome</keyword>
<organism evidence="1 2">
    <name type="scientific">Lactuca sativa</name>
    <name type="common">Garden lettuce</name>
    <dbReference type="NCBI Taxonomy" id="4236"/>
    <lineage>
        <taxon>Eukaryota</taxon>
        <taxon>Viridiplantae</taxon>
        <taxon>Streptophyta</taxon>
        <taxon>Embryophyta</taxon>
        <taxon>Tracheophyta</taxon>
        <taxon>Spermatophyta</taxon>
        <taxon>Magnoliopsida</taxon>
        <taxon>eudicotyledons</taxon>
        <taxon>Gunneridae</taxon>
        <taxon>Pentapetalae</taxon>
        <taxon>asterids</taxon>
        <taxon>campanulids</taxon>
        <taxon>Asterales</taxon>
        <taxon>Asteraceae</taxon>
        <taxon>Cichorioideae</taxon>
        <taxon>Cichorieae</taxon>
        <taxon>Lactucinae</taxon>
        <taxon>Lactuca</taxon>
    </lineage>
</organism>
<evidence type="ECO:0000313" key="1">
    <source>
        <dbReference type="EMBL" id="KAJ0215067.1"/>
    </source>
</evidence>
<comment type="caution">
    <text evidence="1">The sequence shown here is derived from an EMBL/GenBank/DDBJ whole genome shotgun (WGS) entry which is preliminary data.</text>
</comment>
<dbReference type="AlphaFoldDB" id="A0A9R1W1Z7"/>
<protein>
    <submittedName>
        <fullName evidence="1">Uncharacterized protein</fullName>
    </submittedName>
</protein>
<evidence type="ECO:0000313" key="2">
    <source>
        <dbReference type="Proteomes" id="UP000235145"/>
    </source>
</evidence>
<accession>A0A9R1W1Z7</accession>
<name>A0A9R1W1Z7_LACSA</name>
<gene>
    <name evidence="1" type="ORF">LSAT_V11C300120160</name>
</gene>
<proteinExistence type="predicted"/>